<comment type="caution">
    <text evidence="1">The sequence shown here is derived from an EMBL/GenBank/DDBJ whole genome shotgun (WGS) entry which is preliminary data.</text>
</comment>
<dbReference type="AlphaFoldDB" id="A0AA87Z027"/>
<keyword evidence="2" id="KW-1185">Reference proteome</keyword>
<reference evidence="1" key="1">
    <citation type="submission" date="2023-07" db="EMBL/GenBank/DDBJ databases">
        <title>draft genome sequence of fig (Ficus carica).</title>
        <authorList>
            <person name="Takahashi T."/>
            <person name="Nishimura K."/>
        </authorList>
    </citation>
    <scope>NUCLEOTIDE SEQUENCE</scope>
</reference>
<dbReference type="Proteomes" id="UP001187192">
    <property type="component" value="Unassembled WGS sequence"/>
</dbReference>
<dbReference type="EMBL" id="BTGU01000001">
    <property type="protein sequence ID" value="GMN26872.1"/>
    <property type="molecule type" value="Genomic_DNA"/>
</dbReference>
<proteinExistence type="predicted"/>
<gene>
    <name evidence="1" type="ORF">TIFTF001_001452</name>
</gene>
<accession>A0AA87Z027</accession>
<name>A0AA87Z027_FICCA</name>
<evidence type="ECO:0000313" key="2">
    <source>
        <dbReference type="Proteomes" id="UP001187192"/>
    </source>
</evidence>
<protein>
    <submittedName>
        <fullName evidence="1">Uncharacterized protein</fullName>
    </submittedName>
</protein>
<evidence type="ECO:0000313" key="1">
    <source>
        <dbReference type="EMBL" id="GMN26872.1"/>
    </source>
</evidence>
<sequence>MAEYDAVDEIAREFAAIRKELDNYVDIWYNAKDAKKRKLLRSDVVICPGCNKLVALATSFIEFSKKIFDEDIDDGGEAAYQDDEEFGYDLLVHEELVDDLLVHEDPVDENHTAEEPYTWAVFSELITEETGVGRNCECPRHSEDENGIIKYYVPLDKLKFWDGAEEKSARKALKKKP</sequence>
<organism evidence="1 2">
    <name type="scientific">Ficus carica</name>
    <name type="common">Common fig</name>
    <dbReference type="NCBI Taxonomy" id="3494"/>
    <lineage>
        <taxon>Eukaryota</taxon>
        <taxon>Viridiplantae</taxon>
        <taxon>Streptophyta</taxon>
        <taxon>Embryophyta</taxon>
        <taxon>Tracheophyta</taxon>
        <taxon>Spermatophyta</taxon>
        <taxon>Magnoliopsida</taxon>
        <taxon>eudicotyledons</taxon>
        <taxon>Gunneridae</taxon>
        <taxon>Pentapetalae</taxon>
        <taxon>rosids</taxon>
        <taxon>fabids</taxon>
        <taxon>Rosales</taxon>
        <taxon>Moraceae</taxon>
        <taxon>Ficeae</taxon>
        <taxon>Ficus</taxon>
    </lineage>
</organism>